<evidence type="ECO:0000313" key="5">
    <source>
        <dbReference type="EnsemblProtists" id="EKX48120"/>
    </source>
</evidence>
<dbReference type="KEGG" id="gtt:GUITHDRAFT_106196"/>
<dbReference type="Pfam" id="PF06055">
    <property type="entry name" value="ExoD"/>
    <property type="match status" value="1"/>
</dbReference>
<proteinExistence type="predicted"/>
<evidence type="ECO:0000313" key="6">
    <source>
        <dbReference type="Proteomes" id="UP000011087"/>
    </source>
</evidence>
<dbReference type="OrthoDB" id="3045089at2759"/>
<dbReference type="RefSeq" id="XP_005835100.1">
    <property type="nucleotide sequence ID" value="XM_005835043.1"/>
</dbReference>
<feature type="domain" description="WW" evidence="3">
    <location>
        <begin position="60"/>
        <end position="93"/>
    </location>
</feature>
<reference evidence="6" key="2">
    <citation type="submission" date="2012-11" db="EMBL/GenBank/DDBJ databases">
        <authorList>
            <person name="Kuo A."/>
            <person name="Curtis B.A."/>
            <person name="Tanifuji G."/>
            <person name="Burki F."/>
            <person name="Gruber A."/>
            <person name="Irimia M."/>
            <person name="Maruyama S."/>
            <person name="Arias M.C."/>
            <person name="Ball S.G."/>
            <person name="Gile G.H."/>
            <person name="Hirakawa Y."/>
            <person name="Hopkins J.F."/>
            <person name="Rensing S.A."/>
            <person name="Schmutz J."/>
            <person name="Symeonidi A."/>
            <person name="Elias M."/>
            <person name="Eveleigh R.J."/>
            <person name="Herman E.K."/>
            <person name="Klute M.J."/>
            <person name="Nakayama T."/>
            <person name="Obornik M."/>
            <person name="Reyes-Prieto A."/>
            <person name="Armbrust E.V."/>
            <person name="Aves S.J."/>
            <person name="Beiko R.G."/>
            <person name="Coutinho P."/>
            <person name="Dacks J.B."/>
            <person name="Durnford D.G."/>
            <person name="Fast N.M."/>
            <person name="Green B.R."/>
            <person name="Grisdale C."/>
            <person name="Hempe F."/>
            <person name="Henrissat B."/>
            <person name="Hoppner M.P."/>
            <person name="Ishida K.-I."/>
            <person name="Kim E."/>
            <person name="Koreny L."/>
            <person name="Kroth P.G."/>
            <person name="Liu Y."/>
            <person name="Malik S.-B."/>
            <person name="Maier U.G."/>
            <person name="McRose D."/>
            <person name="Mock T."/>
            <person name="Neilson J.A."/>
            <person name="Onodera N.T."/>
            <person name="Poole A.M."/>
            <person name="Pritham E.J."/>
            <person name="Richards T.A."/>
            <person name="Rocap G."/>
            <person name="Roy S.W."/>
            <person name="Sarai C."/>
            <person name="Schaack S."/>
            <person name="Shirato S."/>
            <person name="Slamovits C.H."/>
            <person name="Spencer D.F."/>
            <person name="Suzuki S."/>
            <person name="Worden A.Z."/>
            <person name="Zauner S."/>
            <person name="Barry K."/>
            <person name="Bell C."/>
            <person name="Bharti A.K."/>
            <person name="Crow J.A."/>
            <person name="Grimwood J."/>
            <person name="Kramer R."/>
            <person name="Lindquist E."/>
            <person name="Lucas S."/>
            <person name="Salamov A."/>
            <person name="McFadden G.I."/>
            <person name="Lane C.E."/>
            <person name="Keeling P.J."/>
            <person name="Gray M.W."/>
            <person name="Grigoriev I.V."/>
            <person name="Archibald J.M."/>
        </authorList>
    </citation>
    <scope>NUCLEOTIDE SEQUENCE</scope>
    <source>
        <strain evidence="6">CCMP2712</strain>
    </source>
</reference>
<keyword evidence="1" id="KW-0812">Transmembrane</keyword>
<evidence type="ECO:0000313" key="4">
    <source>
        <dbReference type="EMBL" id="EKX48120.1"/>
    </source>
</evidence>
<dbReference type="PANTHER" id="PTHR41795">
    <property type="entry name" value="EXOPOLYSACCHARIDE SYNTHESIS PROTEIN"/>
    <property type="match status" value="1"/>
</dbReference>
<reference evidence="5" key="3">
    <citation type="submission" date="2015-06" db="UniProtKB">
        <authorList>
            <consortium name="EnsemblProtists"/>
        </authorList>
    </citation>
    <scope>IDENTIFICATION</scope>
</reference>
<keyword evidence="1" id="KW-0472">Membrane</keyword>
<dbReference type="InterPro" id="IPR001202">
    <property type="entry name" value="WW_dom"/>
</dbReference>
<organism evidence="4">
    <name type="scientific">Guillardia theta (strain CCMP2712)</name>
    <name type="common">Cryptophyte</name>
    <dbReference type="NCBI Taxonomy" id="905079"/>
    <lineage>
        <taxon>Eukaryota</taxon>
        <taxon>Cryptophyceae</taxon>
        <taxon>Pyrenomonadales</taxon>
        <taxon>Geminigeraceae</taxon>
        <taxon>Guillardia</taxon>
    </lineage>
</organism>
<dbReference type="EMBL" id="JH992987">
    <property type="protein sequence ID" value="EKX48120.1"/>
    <property type="molecule type" value="Genomic_DNA"/>
</dbReference>
<gene>
    <name evidence="4" type="ORF">GUITHDRAFT_106196</name>
</gene>
<reference evidence="4 6" key="1">
    <citation type="journal article" date="2012" name="Nature">
        <title>Algal genomes reveal evolutionary mosaicism and the fate of nucleomorphs.</title>
        <authorList>
            <consortium name="DOE Joint Genome Institute"/>
            <person name="Curtis B.A."/>
            <person name="Tanifuji G."/>
            <person name="Burki F."/>
            <person name="Gruber A."/>
            <person name="Irimia M."/>
            <person name="Maruyama S."/>
            <person name="Arias M.C."/>
            <person name="Ball S.G."/>
            <person name="Gile G.H."/>
            <person name="Hirakawa Y."/>
            <person name="Hopkins J.F."/>
            <person name="Kuo A."/>
            <person name="Rensing S.A."/>
            <person name="Schmutz J."/>
            <person name="Symeonidi A."/>
            <person name="Elias M."/>
            <person name="Eveleigh R.J."/>
            <person name="Herman E.K."/>
            <person name="Klute M.J."/>
            <person name="Nakayama T."/>
            <person name="Obornik M."/>
            <person name="Reyes-Prieto A."/>
            <person name="Armbrust E.V."/>
            <person name="Aves S.J."/>
            <person name="Beiko R.G."/>
            <person name="Coutinho P."/>
            <person name="Dacks J.B."/>
            <person name="Durnford D.G."/>
            <person name="Fast N.M."/>
            <person name="Green B.R."/>
            <person name="Grisdale C.J."/>
            <person name="Hempel F."/>
            <person name="Henrissat B."/>
            <person name="Hoppner M.P."/>
            <person name="Ishida K."/>
            <person name="Kim E."/>
            <person name="Koreny L."/>
            <person name="Kroth P.G."/>
            <person name="Liu Y."/>
            <person name="Malik S.B."/>
            <person name="Maier U.G."/>
            <person name="McRose D."/>
            <person name="Mock T."/>
            <person name="Neilson J.A."/>
            <person name="Onodera N.T."/>
            <person name="Poole A.M."/>
            <person name="Pritham E.J."/>
            <person name="Richards T.A."/>
            <person name="Rocap G."/>
            <person name="Roy S.W."/>
            <person name="Sarai C."/>
            <person name="Schaack S."/>
            <person name="Shirato S."/>
            <person name="Slamovits C.H."/>
            <person name="Spencer D.F."/>
            <person name="Suzuki S."/>
            <person name="Worden A.Z."/>
            <person name="Zauner S."/>
            <person name="Barry K."/>
            <person name="Bell C."/>
            <person name="Bharti A.K."/>
            <person name="Crow J.A."/>
            <person name="Grimwood J."/>
            <person name="Kramer R."/>
            <person name="Lindquist E."/>
            <person name="Lucas S."/>
            <person name="Salamov A."/>
            <person name="McFadden G.I."/>
            <person name="Lane C.E."/>
            <person name="Keeling P.J."/>
            <person name="Gray M.W."/>
            <person name="Grigoriev I.V."/>
            <person name="Archibald J.M."/>
        </authorList>
    </citation>
    <scope>NUCLEOTIDE SEQUENCE</scope>
    <source>
        <strain evidence="4 6">CCMP2712</strain>
    </source>
</reference>
<dbReference type="Gene3D" id="2.20.70.10">
    <property type="match status" value="1"/>
</dbReference>
<keyword evidence="2" id="KW-0732">Signal</keyword>
<keyword evidence="6" id="KW-1185">Reference proteome</keyword>
<dbReference type="CDD" id="cd00201">
    <property type="entry name" value="WW"/>
    <property type="match status" value="1"/>
</dbReference>
<dbReference type="Pfam" id="PF00397">
    <property type="entry name" value="WW"/>
    <property type="match status" value="1"/>
</dbReference>
<dbReference type="PROSITE" id="PS01159">
    <property type="entry name" value="WW_DOMAIN_1"/>
    <property type="match status" value="1"/>
</dbReference>
<dbReference type="EnsemblProtists" id="EKX48120">
    <property type="protein sequence ID" value="EKX48120"/>
    <property type="gene ID" value="GUITHDRAFT_106196"/>
</dbReference>
<dbReference type="GeneID" id="17304803"/>
<keyword evidence="1" id="KW-1133">Transmembrane helix</keyword>
<dbReference type="eggNOG" id="KOG0940">
    <property type="taxonomic scope" value="Eukaryota"/>
</dbReference>
<evidence type="ECO:0000256" key="1">
    <source>
        <dbReference type="SAM" id="Phobius"/>
    </source>
</evidence>
<feature type="chain" id="PRO_5008771433" description="WW domain-containing protein" evidence="2">
    <location>
        <begin position="25"/>
        <end position="355"/>
    </location>
</feature>
<dbReference type="STRING" id="905079.L1JJ49"/>
<dbReference type="SMART" id="SM00456">
    <property type="entry name" value="WW"/>
    <property type="match status" value="1"/>
</dbReference>
<dbReference type="InterPro" id="IPR036020">
    <property type="entry name" value="WW_dom_sf"/>
</dbReference>
<dbReference type="PROSITE" id="PS50020">
    <property type="entry name" value="WW_DOMAIN_2"/>
    <property type="match status" value="1"/>
</dbReference>
<name>L1JJ49_GUITC</name>
<dbReference type="HOGENOM" id="CLU_781784_0_0_1"/>
<dbReference type="InterPro" id="IPR010331">
    <property type="entry name" value="ExoD"/>
</dbReference>
<feature type="transmembrane region" description="Helical" evidence="1">
    <location>
        <begin position="189"/>
        <end position="209"/>
    </location>
</feature>
<evidence type="ECO:0000259" key="3">
    <source>
        <dbReference type="PROSITE" id="PS50020"/>
    </source>
</evidence>
<dbReference type="Proteomes" id="UP000011087">
    <property type="component" value="Unassembled WGS sequence"/>
</dbReference>
<feature type="signal peptide" evidence="2">
    <location>
        <begin position="1"/>
        <end position="24"/>
    </location>
</feature>
<sequence length="355" mass="38169">MRVEQSAVGFIVASAILLSTPCGCLVSTPRAVGYSLCVKGREAPHAGLVLRMSGGEEEVPPLPPGWEERVHASGRVYYVNHNDKTTTWDRPRPQPAFSSSKDAQNAVKGFVESYNMKLKTKFGSMQSESSAGKSLSDILRAVSEPSRPDERPALLGDLLFLLGYNISFGLAILLFSLPNALGISRIFPGLSLLLGLPQLLVSIQIGLSFERPWLPSFLLNLPIQGSNLGSLCSSLVAPMCHSLEQVLRPRLSFAVNLLGRLPMSVLLALLSYPFGSQMKAITMGVMGLGMVMRDGLLFIGSMLFVLLSFGAIKFVLLCSLVGFLSVYRQVPTSEALAGSWVASLLPVGQSLAKSL</sequence>
<evidence type="ECO:0000256" key="2">
    <source>
        <dbReference type="SAM" id="SignalP"/>
    </source>
</evidence>
<dbReference type="AlphaFoldDB" id="L1JJ49"/>
<accession>L1JJ49</accession>
<feature type="transmembrane region" description="Helical" evidence="1">
    <location>
        <begin position="253"/>
        <end position="275"/>
    </location>
</feature>
<dbReference type="PANTHER" id="PTHR41795:SF1">
    <property type="entry name" value="EXOPOLYSACCHARIDE SYNTHESIS PROTEIN"/>
    <property type="match status" value="1"/>
</dbReference>
<feature type="transmembrane region" description="Helical" evidence="1">
    <location>
        <begin position="158"/>
        <end position="177"/>
    </location>
</feature>
<protein>
    <recommendedName>
        <fullName evidence="3">WW domain-containing protein</fullName>
    </recommendedName>
</protein>
<dbReference type="PaxDb" id="55529-EKX48120"/>
<feature type="transmembrane region" description="Helical" evidence="1">
    <location>
        <begin position="296"/>
        <end position="323"/>
    </location>
</feature>
<dbReference type="SUPFAM" id="SSF51045">
    <property type="entry name" value="WW domain"/>
    <property type="match status" value="1"/>
</dbReference>